<evidence type="ECO:0000313" key="3">
    <source>
        <dbReference type="Proteomes" id="UP000636800"/>
    </source>
</evidence>
<proteinExistence type="predicted"/>
<dbReference type="OrthoDB" id="2013972at2759"/>
<gene>
    <name evidence="2" type="ORF">HPP92_013118</name>
</gene>
<dbReference type="Proteomes" id="UP000636800">
    <property type="component" value="Chromosome 6"/>
</dbReference>
<dbReference type="AlphaFoldDB" id="A0A835QYS6"/>
<evidence type="ECO:0000256" key="1">
    <source>
        <dbReference type="SAM" id="Phobius"/>
    </source>
</evidence>
<feature type="transmembrane region" description="Helical" evidence="1">
    <location>
        <begin position="12"/>
        <end position="36"/>
    </location>
</feature>
<evidence type="ECO:0000313" key="2">
    <source>
        <dbReference type="EMBL" id="KAG0476277.1"/>
    </source>
</evidence>
<reference evidence="2 3" key="1">
    <citation type="journal article" date="2020" name="Nat. Food">
        <title>A phased Vanilla planifolia genome enables genetic improvement of flavour and production.</title>
        <authorList>
            <person name="Hasing T."/>
            <person name="Tang H."/>
            <person name="Brym M."/>
            <person name="Khazi F."/>
            <person name="Huang T."/>
            <person name="Chambers A.H."/>
        </authorList>
    </citation>
    <scope>NUCLEOTIDE SEQUENCE [LARGE SCALE GENOMIC DNA]</scope>
    <source>
        <tissue evidence="2">Leaf</tissue>
    </source>
</reference>
<sequence length="109" mass="12412">MGGPSSQGNRRRCLSVVPIFAVFVVMTEIAFLDLFFPMHKADSVEEEQRQWEKRLEREDEILYFRDFSKDPVFVSGSDEDMNSCSVGCKFGFSGDKKPDAAFNCGQIQK</sequence>
<comment type="caution">
    <text evidence="2">The sequence shown here is derived from an EMBL/GenBank/DDBJ whole genome shotgun (WGS) entry which is preliminary data.</text>
</comment>
<accession>A0A835QYS6</accession>
<name>A0A835QYS6_VANPL</name>
<protein>
    <submittedName>
        <fullName evidence="2">Uncharacterized protein</fullName>
    </submittedName>
</protein>
<dbReference type="EMBL" id="JADCNL010000006">
    <property type="protein sequence ID" value="KAG0476277.1"/>
    <property type="molecule type" value="Genomic_DNA"/>
</dbReference>
<keyword evidence="3" id="KW-1185">Reference proteome</keyword>
<keyword evidence="1" id="KW-0472">Membrane</keyword>
<organism evidence="2 3">
    <name type="scientific">Vanilla planifolia</name>
    <name type="common">Vanilla</name>
    <dbReference type="NCBI Taxonomy" id="51239"/>
    <lineage>
        <taxon>Eukaryota</taxon>
        <taxon>Viridiplantae</taxon>
        <taxon>Streptophyta</taxon>
        <taxon>Embryophyta</taxon>
        <taxon>Tracheophyta</taxon>
        <taxon>Spermatophyta</taxon>
        <taxon>Magnoliopsida</taxon>
        <taxon>Liliopsida</taxon>
        <taxon>Asparagales</taxon>
        <taxon>Orchidaceae</taxon>
        <taxon>Vanilloideae</taxon>
        <taxon>Vanilleae</taxon>
        <taxon>Vanilla</taxon>
    </lineage>
</organism>
<keyword evidence="1" id="KW-1133">Transmembrane helix</keyword>
<keyword evidence="1" id="KW-0812">Transmembrane</keyword>